<dbReference type="Pfam" id="PF00126">
    <property type="entry name" value="HTH_1"/>
    <property type="match status" value="1"/>
</dbReference>
<dbReference type="InterPro" id="IPR036390">
    <property type="entry name" value="WH_DNA-bd_sf"/>
</dbReference>
<sequence length="288" mass="31210">MFVEVIEAPSLRVAAERLFISQQALSSAIRDLERQLGVQLFSRSRRSLTPTAAGTALYEGSVPLLAGGSHLASEVRMVDAQNPDPYVIGYTQGLAPSEVFQVIEGAVQEDSTMPITVRPVAAEFIREELLAGSIDLALARTVEAPPDLAGAIATSHELRLAVNARHPLAQNETCAMKDVASCQIVISELEPDYTNMIVSYCRRAGFEPEIIVSNLRGTPPHTSVIAHPQAVAFVTNQPGWLYDDQIRVISFDNPPLTPVMAMWLPNTAPRMRNRILDAVGVSAVAESQ</sequence>
<dbReference type="Proteomes" id="UP000037247">
    <property type="component" value="Unassembled WGS sequence"/>
</dbReference>
<accession>A0ABR5I8L2</accession>
<dbReference type="InterPro" id="IPR000847">
    <property type="entry name" value="LysR_HTH_N"/>
</dbReference>
<keyword evidence="5" id="KW-0804">Transcription</keyword>
<proteinExistence type="inferred from homology"/>
<evidence type="ECO:0000313" key="7">
    <source>
        <dbReference type="EMBL" id="KNA90010.1"/>
    </source>
</evidence>
<keyword evidence="2" id="KW-0805">Transcription regulation</keyword>
<evidence type="ECO:0000256" key="1">
    <source>
        <dbReference type="ARBA" id="ARBA00009437"/>
    </source>
</evidence>
<evidence type="ECO:0000256" key="2">
    <source>
        <dbReference type="ARBA" id="ARBA00023015"/>
    </source>
</evidence>
<dbReference type="InterPro" id="IPR005119">
    <property type="entry name" value="LysR_subst-bd"/>
</dbReference>
<dbReference type="PROSITE" id="PS50931">
    <property type="entry name" value="HTH_LYSR"/>
    <property type="match status" value="1"/>
</dbReference>
<evidence type="ECO:0000256" key="4">
    <source>
        <dbReference type="ARBA" id="ARBA00023159"/>
    </source>
</evidence>
<evidence type="ECO:0000313" key="8">
    <source>
        <dbReference type="Proteomes" id="UP000037247"/>
    </source>
</evidence>
<dbReference type="InterPro" id="IPR036388">
    <property type="entry name" value="WH-like_DNA-bd_sf"/>
</dbReference>
<dbReference type="PANTHER" id="PTHR30346:SF28">
    <property type="entry name" value="HTH-TYPE TRANSCRIPTIONAL REGULATOR CYNR"/>
    <property type="match status" value="1"/>
</dbReference>
<evidence type="ECO:0000256" key="3">
    <source>
        <dbReference type="ARBA" id="ARBA00023125"/>
    </source>
</evidence>
<dbReference type="PRINTS" id="PR00039">
    <property type="entry name" value="HTHLYSR"/>
</dbReference>
<dbReference type="Pfam" id="PF03466">
    <property type="entry name" value="LysR_substrate"/>
    <property type="match status" value="1"/>
</dbReference>
<organism evidence="7 8">
    <name type="scientific">Gordonia jacobaea</name>
    <dbReference type="NCBI Taxonomy" id="122202"/>
    <lineage>
        <taxon>Bacteria</taxon>
        <taxon>Bacillati</taxon>
        <taxon>Actinomycetota</taxon>
        <taxon>Actinomycetes</taxon>
        <taxon>Mycobacteriales</taxon>
        <taxon>Gordoniaceae</taxon>
        <taxon>Gordonia</taxon>
    </lineage>
</organism>
<dbReference type="PANTHER" id="PTHR30346">
    <property type="entry name" value="TRANSCRIPTIONAL DUAL REGULATOR HCAR-RELATED"/>
    <property type="match status" value="1"/>
</dbReference>
<dbReference type="SUPFAM" id="SSF46785">
    <property type="entry name" value="Winged helix' DNA-binding domain"/>
    <property type="match status" value="1"/>
</dbReference>
<reference evidence="7 8" key="1">
    <citation type="submission" date="2015-05" db="EMBL/GenBank/DDBJ databases">
        <title>Draft genome sequence of the bacterium Gordonia jacobaea a new member of the Gordonia genus.</title>
        <authorList>
            <person name="Jimenez-Galisteo G."/>
            <person name="Dominguez A."/>
            <person name="Munoz E."/>
            <person name="Vinas M."/>
        </authorList>
    </citation>
    <scope>NUCLEOTIDE SEQUENCE [LARGE SCALE GENOMIC DNA]</scope>
    <source>
        <strain evidence="8">mv1</strain>
    </source>
</reference>
<keyword evidence="4" id="KW-0010">Activator</keyword>
<evidence type="ECO:0000256" key="5">
    <source>
        <dbReference type="ARBA" id="ARBA00023163"/>
    </source>
</evidence>
<keyword evidence="8" id="KW-1185">Reference proteome</keyword>
<keyword evidence="3" id="KW-0238">DNA-binding</keyword>
<dbReference type="Gene3D" id="1.10.10.10">
    <property type="entry name" value="Winged helix-like DNA-binding domain superfamily/Winged helix DNA-binding domain"/>
    <property type="match status" value="1"/>
</dbReference>
<dbReference type="Gene3D" id="3.40.190.10">
    <property type="entry name" value="Periplasmic binding protein-like II"/>
    <property type="match status" value="2"/>
</dbReference>
<evidence type="ECO:0000259" key="6">
    <source>
        <dbReference type="PROSITE" id="PS50931"/>
    </source>
</evidence>
<comment type="caution">
    <text evidence="7">The sequence shown here is derived from an EMBL/GenBank/DDBJ whole genome shotgun (WGS) entry which is preliminary data.</text>
</comment>
<comment type="similarity">
    <text evidence="1">Belongs to the LysR transcriptional regulatory family.</text>
</comment>
<gene>
    <name evidence="7" type="ORF">ABW18_18625</name>
</gene>
<dbReference type="EMBL" id="LDTZ01000021">
    <property type="protein sequence ID" value="KNA90010.1"/>
    <property type="molecule type" value="Genomic_DNA"/>
</dbReference>
<feature type="domain" description="HTH lysR-type" evidence="6">
    <location>
        <begin position="1"/>
        <end position="51"/>
    </location>
</feature>
<protein>
    <submittedName>
        <fullName evidence="7">LysR family transcriptional regulator</fullName>
    </submittedName>
</protein>
<name>A0ABR5I8L2_9ACTN</name>
<dbReference type="SUPFAM" id="SSF53850">
    <property type="entry name" value="Periplasmic binding protein-like II"/>
    <property type="match status" value="1"/>
</dbReference>